<keyword evidence="1" id="KW-1133">Transmembrane helix</keyword>
<keyword evidence="1" id="KW-0812">Transmembrane</keyword>
<sequence>MYVHCDTDDYVWGVEQLCVAACLGSERPNHLSVSGAAYLIPLLPLAPLLAVFVSADTPRDP</sequence>
<dbReference type="EMBL" id="VSRR010142529">
    <property type="protein sequence ID" value="MPD04745.1"/>
    <property type="molecule type" value="Genomic_DNA"/>
</dbReference>
<evidence type="ECO:0000256" key="1">
    <source>
        <dbReference type="SAM" id="Phobius"/>
    </source>
</evidence>
<organism evidence="2 3">
    <name type="scientific">Portunus trituberculatus</name>
    <name type="common">Swimming crab</name>
    <name type="synonym">Neptunus trituberculatus</name>
    <dbReference type="NCBI Taxonomy" id="210409"/>
    <lineage>
        <taxon>Eukaryota</taxon>
        <taxon>Metazoa</taxon>
        <taxon>Ecdysozoa</taxon>
        <taxon>Arthropoda</taxon>
        <taxon>Crustacea</taxon>
        <taxon>Multicrustacea</taxon>
        <taxon>Malacostraca</taxon>
        <taxon>Eumalacostraca</taxon>
        <taxon>Eucarida</taxon>
        <taxon>Decapoda</taxon>
        <taxon>Pleocyemata</taxon>
        <taxon>Brachyura</taxon>
        <taxon>Eubrachyura</taxon>
        <taxon>Portunoidea</taxon>
        <taxon>Portunidae</taxon>
        <taxon>Portuninae</taxon>
        <taxon>Portunus</taxon>
    </lineage>
</organism>
<accession>A0A5B7KJH5</accession>
<keyword evidence="3" id="KW-1185">Reference proteome</keyword>
<feature type="transmembrane region" description="Helical" evidence="1">
    <location>
        <begin position="35"/>
        <end position="55"/>
    </location>
</feature>
<reference evidence="2 3" key="1">
    <citation type="submission" date="2019-05" db="EMBL/GenBank/DDBJ databases">
        <title>Another draft genome of Portunus trituberculatus and its Hox gene families provides insights of decapod evolution.</title>
        <authorList>
            <person name="Jeong J.-H."/>
            <person name="Song I."/>
            <person name="Kim S."/>
            <person name="Choi T."/>
            <person name="Kim D."/>
            <person name="Ryu S."/>
            <person name="Kim W."/>
        </authorList>
    </citation>
    <scope>NUCLEOTIDE SEQUENCE [LARGE SCALE GENOMIC DNA]</scope>
    <source>
        <tissue evidence="2">Muscle</tissue>
    </source>
</reference>
<comment type="caution">
    <text evidence="2">The sequence shown here is derived from an EMBL/GenBank/DDBJ whole genome shotgun (WGS) entry which is preliminary data.</text>
</comment>
<keyword evidence="1" id="KW-0472">Membrane</keyword>
<name>A0A5B7KJH5_PORTR</name>
<protein>
    <submittedName>
        <fullName evidence="2">Uncharacterized protein</fullName>
    </submittedName>
</protein>
<proteinExistence type="predicted"/>
<gene>
    <name evidence="2" type="ORF">E2C01_100450</name>
</gene>
<dbReference type="Proteomes" id="UP000324222">
    <property type="component" value="Unassembled WGS sequence"/>
</dbReference>
<evidence type="ECO:0000313" key="3">
    <source>
        <dbReference type="Proteomes" id="UP000324222"/>
    </source>
</evidence>
<dbReference type="AlphaFoldDB" id="A0A5B7KJH5"/>
<evidence type="ECO:0000313" key="2">
    <source>
        <dbReference type="EMBL" id="MPD04745.1"/>
    </source>
</evidence>